<feature type="non-terminal residue" evidence="1">
    <location>
        <position position="1"/>
    </location>
</feature>
<accession>A0A7R9QXX0</accession>
<dbReference type="EMBL" id="CAJPVJ010028433">
    <property type="protein sequence ID" value="CAG2179722.1"/>
    <property type="molecule type" value="Genomic_DNA"/>
</dbReference>
<proteinExistence type="predicted"/>
<gene>
    <name evidence="1" type="ORF">ONB1V03_LOCUS19146</name>
</gene>
<dbReference type="AlphaFoldDB" id="A0A7R9QXX0"/>
<name>A0A7R9QXX0_9ACAR</name>
<evidence type="ECO:0000313" key="1">
    <source>
        <dbReference type="EMBL" id="CAD7662586.1"/>
    </source>
</evidence>
<dbReference type="OrthoDB" id="9983138at2759"/>
<keyword evidence="2" id="KW-1185">Reference proteome</keyword>
<organism evidence="1">
    <name type="scientific">Oppiella nova</name>
    <dbReference type="NCBI Taxonomy" id="334625"/>
    <lineage>
        <taxon>Eukaryota</taxon>
        <taxon>Metazoa</taxon>
        <taxon>Ecdysozoa</taxon>
        <taxon>Arthropoda</taxon>
        <taxon>Chelicerata</taxon>
        <taxon>Arachnida</taxon>
        <taxon>Acari</taxon>
        <taxon>Acariformes</taxon>
        <taxon>Sarcoptiformes</taxon>
        <taxon>Oribatida</taxon>
        <taxon>Brachypylina</taxon>
        <taxon>Oppioidea</taxon>
        <taxon>Oppiidae</taxon>
        <taxon>Oppiella</taxon>
    </lineage>
</organism>
<evidence type="ECO:0000313" key="2">
    <source>
        <dbReference type="Proteomes" id="UP000728032"/>
    </source>
</evidence>
<protein>
    <submittedName>
        <fullName evidence="1">Uncharacterized protein</fullName>
    </submittedName>
</protein>
<reference evidence="1" key="1">
    <citation type="submission" date="2020-11" db="EMBL/GenBank/DDBJ databases">
        <authorList>
            <person name="Tran Van P."/>
        </authorList>
    </citation>
    <scope>NUCLEOTIDE SEQUENCE</scope>
</reference>
<dbReference type="Proteomes" id="UP000728032">
    <property type="component" value="Unassembled WGS sequence"/>
</dbReference>
<sequence length="52" mass="6027">MYSVSKEHKGNKIFAKTRRGIPQKLDNLETNTRDNNNGFRRDLNGFQANDCL</sequence>
<dbReference type="EMBL" id="OC943258">
    <property type="protein sequence ID" value="CAD7662586.1"/>
    <property type="molecule type" value="Genomic_DNA"/>
</dbReference>